<evidence type="ECO:0000256" key="1">
    <source>
        <dbReference type="ARBA" id="ARBA00022741"/>
    </source>
</evidence>
<evidence type="ECO:0000313" key="7">
    <source>
        <dbReference type="EMBL" id="PRZ06510.1"/>
    </source>
</evidence>
<gene>
    <name evidence="7" type="ORF">BCL65_106185</name>
</gene>
<dbReference type="EMBL" id="PVTX01000006">
    <property type="protein sequence ID" value="PRZ06510.1"/>
    <property type="molecule type" value="Genomic_DNA"/>
</dbReference>
<dbReference type="RefSeq" id="WP_106267741.1">
    <property type="nucleotide sequence ID" value="NZ_PVTX01000006.1"/>
</dbReference>
<proteinExistence type="predicted"/>
<feature type="domain" description="FtsK" evidence="6">
    <location>
        <begin position="547"/>
        <end position="731"/>
    </location>
</feature>
<feature type="region of interest" description="Disordered" evidence="4">
    <location>
        <begin position="93"/>
        <end position="115"/>
    </location>
</feature>
<evidence type="ECO:0000313" key="8">
    <source>
        <dbReference type="Proteomes" id="UP000239895"/>
    </source>
</evidence>
<sequence length="1336" mass="136609">MSVRLTLHPGEDVELPDGARLGDLRVPLARLVRRPELGHAPLTADTTPVGDDAVVGHRPLLPGATLRVTGPGSSAPPSPDVAALRSPWLVTPTTGTDAGETIPLAPGSPVTLGRGGRRVTLRVDSRDRVRVHPDRRALRRLPTGPPHSALVRTDAGRERRRRLGPTRRRWRAGVLLEVASTRYELLRSGDVTAWLAPAPPERSTALPLNPAMLLTGLVPVLGSITLAVMLRQPLYALFSLVAVVALVPQVVAAVRRRRAQDQPTAPGASPVGTAPGRTAARVAAVHQASDVAWRRALDALAARARDADHRDPARAGRTPADLLPDGALVVRGEVGADRAAARAVVVDLAAAGATVQVTGQGHEAWAWCRWLADADGPRAGGDPAGEARVLVVDTPDHAAHRAADEAARRGDLVVLCLPHGPDGREVPAPSWCRASLRVGADGRAHRTALDGTDTTGPGVGVTSACAERTARRLAGLRGLRRSPADLDTATTAAPALLPPPEPGGADVTDPGLPDVVPLAGLLDGLDPARRWAAATGWRVPLGVDGSGTTVTLDLVADGPHLLVAGTTGAGKSELLQSLVLGLALSRSPADLALALVDFKGGASFGRCADLPHVVGQVTDLEPGLAGRALAGLRAELHRRERVLAGCRAASLDDAPPGTLPRLVVVIDEFRALADDLPDFLPGLLRIAAQGRSLGVHLVLATQRPSGAVSTDVRANVSARIALRVVDAADSHDVVDHAAAARIPVGAPGRAVLRIGAGTPVALQCAHAGTSPDDDGPAVRRAPTWRRPAPDVGAHDGAVSAAAPGPRDRTGDERPTNRREDPVDTAVEVARRAAARLGHRPGPPPWLPALPTRVAEADLDGAPAVDESPEALPLALADDPDAQRRLVVHWRPTAGHLAVLGPTRSGRTTALLSLATAALTRGWHVHALVPPASGRAFAALAHHPGLGTVTGPDDPRRARRLLRLLDRPPALDGGAARTLVVVDGVEELRAALAGPGAWDPLVGALAAGHAAFALTADTASVGGVAARVGPRLVLLGADQHSDVMLGAPGALAGSGGPAGRAAWLPAGEPLLCQVLAPRAGGPEVLDHEHPGAPSRQPPARVRALPARLTWDDLGRAAADPGGPPAGPPGDGNVLVGVGGDAAGPVALDVSGGALVVGPRGAGRSTVLRTVVRRLAAEGRLAAVVSRDAVLRTEAGGHRASPPSPAAFRRLVEELTSAGHGSSPDDSGGGTSCVVVDDLDALAQTCPVEVERLGTLVEESGLVLVASATTQNALMAHRGPLAELRALRTGVVLAPGGREADEVFGTPLTDVADPGPARPGRGALLTAGTAAPLQAAGP</sequence>
<keyword evidence="5" id="KW-0812">Transmembrane</keyword>
<name>A0ABX5EDN4_9MICO</name>
<evidence type="ECO:0000256" key="4">
    <source>
        <dbReference type="SAM" id="MobiDB-lite"/>
    </source>
</evidence>
<dbReference type="InterPro" id="IPR050206">
    <property type="entry name" value="FtsK/SpoIIIE/SftA"/>
</dbReference>
<reference evidence="7 8" key="1">
    <citation type="submission" date="2018-03" db="EMBL/GenBank/DDBJ databases">
        <title>Comparative analysis of microorganisms from saline springs in Andes Mountain Range, Colombia.</title>
        <authorList>
            <person name="Rubin E."/>
        </authorList>
    </citation>
    <scope>NUCLEOTIDE SEQUENCE [LARGE SCALE GENOMIC DNA]</scope>
    <source>
        <strain evidence="7 8">CG 23</strain>
    </source>
</reference>
<dbReference type="PROSITE" id="PS50901">
    <property type="entry name" value="FTSK"/>
    <property type="match status" value="1"/>
</dbReference>
<dbReference type="InterPro" id="IPR027417">
    <property type="entry name" value="P-loop_NTPase"/>
</dbReference>
<dbReference type="InterPro" id="IPR002543">
    <property type="entry name" value="FtsK_dom"/>
</dbReference>
<feature type="region of interest" description="Disordered" evidence="4">
    <location>
        <begin position="258"/>
        <end position="279"/>
    </location>
</feature>
<feature type="transmembrane region" description="Helical" evidence="5">
    <location>
        <begin position="235"/>
        <end position="254"/>
    </location>
</feature>
<dbReference type="Gene3D" id="3.40.50.300">
    <property type="entry name" value="P-loop containing nucleotide triphosphate hydrolases"/>
    <property type="match status" value="3"/>
</dbReference>
<feature type="compositionally biased region" description="Basic and acidic residues" evidence="4">
    <location>
        <begin position="805"/>
        <end position="821"/>
    </location>
</feature>
<dbReference type="InterPro" id="IPR003593">
    <property type="entry name" value="AAA+_ATPase"/>
</dbReference>
<dbReference type="SUPFAM" id="SSF52540">
    <property type="entry name" value="P-loop containing nucleoside triphosphate hydrolases"/>
    <property type="match status" value="2"/>
</dbReference>
<keyword evidence="5" id="KW-1133">Transmembrane helix</keyword>
<dbReference type="SMART" id="SM00382">
    <property type="entry name" value="AAA"/>
    <property type="match status" value="3"/>
</dbReference>
<dbReference type="PANTHER" id="PTHR22683">
    <property type="entry name" value="SPORULATION PROTEIN RELATED"/>
    <property type="match status" value="1"/>
</dbReference>
<dbReference type="Proteomes" id="UP000239895">
    <property type="component" value="Unassembled WGS sequence"/>
</dbReference>
<dbReference type="PANTHER" id="PTHR22683:SF1">
    <property type="entry name" value="TYPE VII SECRETION SYSTEM PROTEIN ESSC"/>
    <property type="match status" value="1"/>
</dbReference>
<keyword evidence="5" id="KW-0472">Membrane</keyword>
<keyword evidence="1 3" id="KW-0547">Nucleotide-binding</keyword>
<dbReference type="Pfam" id="PF01580">
    <property type="entry name" value="FtsK_SpoIIIE"/>
    <property type="match status" value="2"/>
</dbReference>
<comment type="caution">
    <text evidence="7">The sequence shown here is derived from an EMBL/GenBank/DDBJ whole genome shotgun (WGS) entry which is preliminary data.</text>
</comment>
<accession>A0ABX5EDN4</accession>
<evidence type="ECO:0000256" key="2">
    <source>
        <dbReference type="ARBA" id="ARBA00022840"/>
    </source>
</evidence>
<feature type="transmembrane region" description="Helical" evidence="5">
    <location>
        <begin position="211"/>
        <end position="229"/>
    </location>
</feature>
<feature type="binding site" evidence="3">
    <location>
        <begin position="565"/>
        <end position="572"/>
    </location>
    <ligand>
        <name>ATP</name>
        <dbReference type="ChEBI" id="CHEBI:30616"/>
    </ligand>
</feature>
<evidence type="ECO:0000256" key="3">
    <source>
        <dbReference type="PROSITE-ProRule" id="PRU00289"/>
    </source>
</evidence>
<evidence type="ECO:0000256" key="5">
    <source>
        <dbReference type="SAM" id="Phobius"/>
    </source>
</evidence>
<feature type="region of interest" description="Disordered" evidence="4">
    <location>
        <begin position="138"/>
        <end position="164"/>
    </location>
</feature>
<organism evidence="7 8">
    <name type="scientific">Isoptericola halotolerans</name>
    <dbReference type="NCBI Taxonomy" id="300560"/>
    <lineage>
        <taxon>Bacteria</taxon>
        <taxon>Bacillati</taxon>
        <taxon>Actinomycetota</taxon>
        <taxon>Actinomycetes</taxon>
        <taxon>Micrococcales</taxon>
        <taxon>Promicromonosporaceae</taxon>
        <taxon>Isoptericola</taxon>
    </lineage>
</organism>
<keyword evidence="2 3" id="KW-0067">ATP-binding</keyword>
<protein>
    <submittedName>
        <fullName evidence="7">S-DNA-T family DNA segregation ATPase FtsK/SpoIIIE</fullName>
    </submittedName>
</protein>
<feature type="region of interest" description="Disordered" evidence="4">
    <location>
        <begin position="765"/>
        <end position="822"/>
    </location>
</feature>
<keyword evidence="8" id="KW-1185">Reference proteome</keyword>
<feature type="compositionally biased region" description="Low complexity" evidence="4">
    <location>
        <begin position="1317"/>
        <end position="1336"/>
    </location>
</feature>
<evidence type="ECO:0000259" key="6">
    <source>
        <dbReference type="PROSITE" id="PS50901"/>
    </source>
</evidence>
<feature type="region of interest" description="Disordered" evidence="4">
    <location>
        <begin position="1311"/>
        <end position="1336"/>
    </location>
</feature>